<gene>
    <name evidence="1" type="ORF">Krac_6902</name>
</gene>
<reference evidence="1 2" key="1">
    <citation type="journal article" date="2011" name="Stand. Genomic Sci.">
        <title>Non-contiguous finished genome sequence and contextual data of the filamentous soil bacterium Ktedonobacter racemifer type strain (SOSP1-21).</title>
        <authorList>
            <person name="Chang Y.J."/>
            <person name="Land M."/>
            <person name="Hauser L."/>
            <person name="Chertkov O."/>
            <person name="Del Rio T.G."/>
            <person name="Nolan M."/>
            <person name="Copeland A."/>
            <person name="Tice H."/>
            <person name="Cheng J.F."/>
            <person name="Lucas S."/>
            <person name="Han C."/>
            <person name="Goodwin L."/>
            <person name="Pitluck S."/>
            <person name="Ivanova N."/>
            <person name="Ovchinikova G."/>
            <person name="Pati A."/>
            <person name="Chen A."/>
            <person name="Palaniappan K."/>
            <person name="Mavromatis K."/>
            <person name="Liolios K."/>
            <person name="Brettin T."/>
            <person name="Fiebig A."/>
            <person name="Rohde M."/>
            <person name="Abt B."/>
            <person name="Goker M."/>
            <person name="Detter J.C."/>
            <person name="Woyke T."/>
            <person name="Bristow J."/>
            <person name="Eisen J.A."/>
            <person name="Markowitz V."/>
            <person name="Hugenholtz P."/>
            <person name="Kyrpides N.C."/>
            <person name="Klenk H.P."/>
            <person name="Lapidus A."/>
        </authorList>
    </citation>
    <scope>NUCLEOTIDE SEQUENCE [LARGE SCALE GENOMIC DNA]</scope>
    <source>
        <strain evidence="2">DSM 44963</strain>
    </source>
</reference>
<dbReference type="Proteomes" id="UP000004508">
    <property type="component" value="Unassembled WGS sequence"/>
</dbReference>
<proteinExistence type="predicted"/>
<evidence type="ECO:0000313" key="1">
    <source>
        <dbReference type="EMBL" id="EFH85672.1"/>
    </source>
</evidence>
<sequence>MTTSRWISVQQWVLDVLRSEGRPLDIWHTNRGLIDFVFINTFVGQLDLHQEMSQQHA</sequence>
<organism evidence="1 2">
    <name type="scientific">Ktedonobacter racemifer DSM 44963</name>
    <dbReference type="NCBI Taxonomy" id="485913"/>
    <lineage>
        <taxon>Bacteria</taxon>
        <taxon>Bacillati</taxon>
        <taxon>Chloroflexota</taxon>
        <taxon>Ktedonobacteria</taxon>
        <taxon>Ktedonobacterales</taxon>
        <taxon>Ktedonobacteraceae</taxon>
        <taxon>Ktedonobacter</taxon>
    </lineage>
</organism>
<dbReference type="AlphaFoldDB" id="D6TPQ8"/>
<name>D6TPQ8_KTERA</name>
<protein>
    <submittedName>
        <fullName evidence="1">Uncharacterized protein</fullName>
    </submittedName>
</protein>
<dbReference type="EMBL" id="ADVG01000002">
    <property type="protein sequence ID" value="EFH85672.1"/>
    <property type="molecule type" value="Genomic_DNA"/>
</dbReference>
<keyword evidence="2" id="KW-1185">Reference proteome</keyword>
<comment type="caution">
    <text evidence="1">The sequence shown here is derived from an EMBL/GenBank/DDBJ whole genome shotgun (WGS) entry which is preliminary data.</text>
</comment>
<evidence type="ECO:0000313" key="2">
    <source>
        <dbReference type="Proteomes" id="UP000004508"/>
    </source>
</evidence>
<dbReference type="InParanoid" id="D6TPQ8"/>
<dbReference type="STRING" id="485913.Krac_6902"/>
<accession>D6TPQ8</accession>